<dbReference type="EMBL" id="GL883106">
    <property type="protein sequence ID" value="EGG06782.1"/>
    <property type="molecule type" value="Genomic_DNA"/>
</dbReference>
<dbReference type="Proteomes" id="UP000001072">
    <property type="component" value="Unassembled WGS sequence"/>
</dbReference>
<name>F4RKT0_MELLP</name>
<evidence type="ECO:0000313" key="3">
    <source>
        <dbReference type="Proteomes" id="UP000001072"/>
    </source>
</evidence>
<accession>F4RKT0</accession>
<keyword evidence="3" id="KW-1185">Reference proteome</keyword>
<dbReference type="KEGG" id="mlr:MELLADRAFT_86171"/>
<gene>
    <name evidence="2" type="ORF">MELLADRAFT_86171</name>
</gene>
<protein>
    <recommendedName>
        <fullName evidence="4">Secreted protein</fullName>
    </recommendedName>
</protein>
<dbReference type="HOGENOM" id="CLU_593230_0_0_1"/>
<keyword evidence="1" id="KW-0732">Signal</keyword>
<dbReference type="AlphaFoldDB" id="F4RKT0"/>
<feature type="signal peptide" evidence="1">
    <location>
        <begin position="1"/>
        <end position="20"/>
    </location>
</feature>
<dbReference type="InParanoid" id="F4RKT0"/>
<dbReference type="OrthoDB" id="2503790at2759"/>
<feature type="chain" id="PRO_5003317721" description="Secreted protein" evidence="1">
    <location>
        <begin position="21"/>
        <end position="461"/>
    </location>
</feature>
<sequence>MVCGVTLYLSLVYTLTIALSAHCHIAQSPVSGATSSYSTHLTIARRNLISKASETFIDTVPKDEGVAYTTAADVGDKSSDIREVKSHTLCKRHGGCGGHTVKQAVKVVESDGLWKDWKFEGENFNFYKTQLSQPGPHSLIDNKNVDQWIERIGFVPTPHEKDELIKWFKTQDDGDALLERFENILFSLERAQLEANRRKSNAEGDSLIWWDLEEMKNALETEKEDHSFPMYVRIREVLHDPTTAHAYSEPEKSKKIQQLIEILGQPTQLNKPYTTRIKAGEGSAGRWGLSTSSHEYIDSLKFGSLEDPKTKQYTYMMKKLLDNVDEVVKKFTDGQALNEAEEAQLRLLALSNGLSDHHVFQLGKLLAKLKSEPNYLPAEDLEILKQDHDELRALLNIYTRFLGKGEIGLRLLNRKISTSNFLKRLGYKAQYGYIYTVKGIFGWLKRIGKYIGNVFKKPHRA</sequence>
<dbReference type="VEuPathDB" id="FungiDB:MELLADRAFT_86171"/>
<organism evidence="3">
    <name type="scientific">Melampsora larici-populina (strain 98AG31 / pathotype 3-4-7)</name>
    <name type="common">Poplar leaf rust fungus</name>
    <dbReference type="NCBI Taxonomy" id="747676"/>
    <lineage>
        <taxon>Eukaryota</taxon>
        <taxon>Fungi</taxon>
        <taxon>Dikarya</taxon>
        <taxon>Basidiomycota</taxon>
        <taxon>Pucciniomycotina</taxon>
        <taxon>Pucciniomycetes</taxon>
        <taxon>Pucciniales</taxon>
        <taxon>Melampsoraceae</taxon>
        <taxon>Melampsora</taxon>
    </lineage>
</organism>
<evidence type="ECO:0000256" key="1">
    <source>
        <dbReference type="SAM" id="SignalP"/>
    </source>
</evidence>
<proteinExistence type="predicted"/>
<dbReference type="RefSeq" id="XP_007409742.1">
    <property type="nucleotide sequence ID" value="XM_007409680.1"/>
</dbReference>
<dbReference type="GeneID" id="18934104"/>
<evidence type="ECO:0008006" key="4">
    <source>
        <dbReference type="Google" id="ProtNLM"/>
    </source>
</evidence>
<reference evidence="3" key="1">
    <citation type="journal article" date="2011" name="Proc. Natl. Acad. Sci. U.S.A.">
        <title>Obligate biotrophy features unraveled by the genomic analysis of rust fungi.</title>
        <authorList>
            <person name="Duplessis S."/>
            <person name="Cuomo C.A."/>
            <person name="Lin Y.-C."/>
            <person name="Aerts A."/>
            <person name="Tisserant E."/>
            <person name="Veneault-Fourrey C."/>
            <person name="Joly D.L."/>
            <person name="Hacquard S."/>
            <person name="Amselem J."/>
            <person name="Cantarel B.L."/>
            <person name="Chiu R."/>
            <person name="Coutinho P.M."/>
            <person name="Feau N."/>
            <person name="Field M."/>
            <person name="Frey P."/>
            <person name="Gelhaye E."/>
            <person name="Goldberg J."/>
            <person name="Grabherr M.G."/>
            <person name="Kodira C.D."/>
            <person name="Kohler A."/>
            <person name="Kuees U."/>
            <person name="Lindquist E.A."/>
            <person name="Lucas S.M."/>
            <person name="Mago R."/>
            <person name="Mauceli E."/>
            <person name="Morin E."/>
            <person name="Murat C."/>
            <person name="Pangilinan J.L."/>
            <person name="Park R."/>
            <person name="Pearson M."/>
            <person name="Quesneville H."/>
            <person name="Rouhier N."/>
            <person name="Sakthikumar S."/>
            <person name="Salamov A.A."/>
            <person name="Schmutz J."/>
            <person name="Selles B."/>
            <person name="Shapiro H."/>
            <person name="Tanguay P."/>
            <person name="Tuskan G.A."/>
            <person name="Henrissat B."/>
            <person name="Van de Peer Y."/>
            <person name="Rouze P."/>
            <person name="Ellis J.G."/>
            <person name="Dodds P.N."/>
            <person name="Schein J.E."/>
            <person name="Zhong S."/>
            <person name="Hamelin R.C."/>
            <person name="Grigoriev I.V."/>
            <person name="Szabo L.J."/>
            <person name="Martin F."/>
        </authorList>
    </citation>
    <scope>NUCLEOTIDE SEQUENCE [LARGE SCALE GENOMIC DNA]</scope>
    <source>
        <strain evidence="3">98AG31 / pathotype 3-4-7</strain>
    </source>
</reference>
<evidence type="ECO:0000313" key="2">
    <source>
        <dbReference type="EMBL" id="EGG06782.1"/>
    </source>
</evidence>